<keyword evidence="18" id="KW-1185">Reference proteome</keyword>
<feature type="transmembrane region" description="Helical" evidence="14">
    <location>
        <begin position="155"/>
        <end position="177"/>
    </location>
</feature>
<dbReference type="InterPro" id="IPR050398">
    <property type="entry name" value="HssS/ArlS-like"/>
</dbReference>
<evidence type="ECO:0000256" key="1">
    <source>
        <dbReference type="ARBA" id="ARBA00000085"/>
    </source>
</evidence>
<feature type="domain" description="Histidine kinase" evidence="15">
    <location>
        <begin position="239"/>
        <end position="450"/>
    </location>
</feature>
<dbReference type="EMBL" id="JBHTIU010000027">
    <property type="protein sequence ID" value="MFD0868928.1"/>
    <property type="molecule type" value="Genomic_DNA"/>
</dbReference>
<keyword evidence="4" id="KW-1003">Cell membrane</keyword>
<dbReference type="InterPro" id="IPR003660">
    <property type="entry name" value="HAMP_dom"/>
</dbReference>
<dbReference type="EC" id="2.7.13.3" evidence="3"/>
<dbReference type="GO" id="GO:0016301">
    <property type="term" value="F:kinase activity"/>
    <property type="evidence" value="ECO:0007669"/>
    <property type="project" value="UniProtKB-KW"/>
</dbReference>
<evidence type="ECO:0000256" key="2">
    <source>
        <dbReference type="ARBA" id="ARBA00004651"/>
    </source>
</evidence>
<evidence type="ECO:0000256" key="10">
    <source>
        <dbReference type="ARBA" id="ARBA00022840"/>
    </source>
</evidence>
<keyword evidence="5" id="KW-0597">Phosphoprotein</keyword>
<evidence type="ECO:0000259" key="16">
    <source>
        <dbReference type="PROSITE" id="PS50885"/>
    </source>
</evidence>
<keyword evidence="11 14" id="KW-1133">Transmembrane helix</keyword>
<organism evidence="17 18">
    <name type="scientific">Paenibacillus residui</name>
    <dbReference type="NCBI Taxonomy" id="629724"/>
    <lineage>
        <taxon>Bacteria</taxon>
        <taxon>Bacillati</taxon>
        <taxon>Bacillota</taxon>
        <taxon>Bacilli</taxon>
        <taxon>Bacillales</taxon>
        <taxon>Paenibacillaceae</taxon>
        <taxon>Paenibacillus</taxon>
    </lineage>
</organism>
<evidence type="ECO:0000256" key="14">
    <source>
        <dbReference type="SAM" id="Phobius"/>
    </source>
</evidence>
<gene>
    <name evidence="17" type="ORF">ACFQ03_07185</name>
</gene>
<feature type="domain" description="HAMP" evidence="16">
    <location>
        <begin position="179"/>
        <end position="231"/>
    </location>
</feature>
<reference evidence="18" key="1">
    <citation type="journal article" date="2019" name="Int. J. Syst. Evol. Microbiol.">
        <title>The Global Catalogue of Microorganisms (GCM) 10K type strain sequencing project: providing services to taxonomists for standard genome sequencing and annotation.</title>
        <authorList>
            <consortium name="The Broad Institute Genomics Platform"/>
            <consortium name="The Broad Institute Genome Sequencing Center for Infectious Disease"/>
            <person name="Wu L."/>
            <person name="Ma J."/>
        </authorList>
    </citation>
    <scope>NUCLEOTIDE SEQUENCE [LARGE SCALE GENOMIC DNA]</scope>
    <source>
        <strain evidence="18">CCUG 57263</strain>
    </source>
</reference>
<dbReference type="SUPFAM" id="SSF55874">
    <property type="entry name" value="ATPase domain of HSP90 chaperone/DNA topoisomerase II/histidine kinase"/>
    <property type="match status" value="1"/>
</dbReference>
<evidence type="ECO:0000256" key="11">
    <source>
        <dbReference type="ARBA" id="ARBA00022989"/>
    </source>
</evidence>
<dbReference type="Gene3D" id="3.30.565.10">
    <property type="entry name" value="Histidine kinase-like ATPase, C-terminal domain"/>
    <property type="match status" value="1"/>
</dbReference>
<dbReference type="SMART" id="SM00388">
    <property type="entry name" value="HisKA"/>
    <property type="match status" value="1"/>
</dbReference>
<dbReference type="SMART" id="SM00387">
    <property type="entry name" value="HATPase_c"/>
    <property type="match status" value="1"/>
</dbReference>
<dbReference type="InterPro" id="IPR036890">
    <property type="entry name" value="HATPase_C_sf"/>
</dbReference>
<dbReference type="InterPro" id="IPR004358">
    <property type="entry name" value="Sig_transdc_His_kin-like_C"/>
</dbReference>
<keyword evidence="10" id="KW-0067">ATP-binding</keyword>
<comment type="caution">
    <text evidence="17">The sequence shown here is derived from an EMBL/GenBank/DDBJ whole genome shotgun (WGS) entry which is preliminary data.</text>
</comment>
<evidence type="ECO:0000256" key="13">
    <source>
        <dbReference type="ARBA" id="ARBA00023136"/>
    </source>
</evidence>
<accession>A0ABW3D661</accession>
<evidence type="ECO:0000256" key="9">
    <source>
        <dbReference type="ARBA" id="ARBA00022777"/>
    </source>
</evidence>
<dbReference type="PRINTS" id="PR00344">
    <property type="entry name" value="BCTRLSENSOR"/>
</dbReference>
<comment type="subcellular location">
    <subcellularLocation>
        <location evidence="2">Cell membrane</location>
        <topology evidence="2">Multi-pass membrane protein</topology>
    </subcellularLocation>
</comment>
<dbReference type="Gene3D" id="6.10.340.10">
    <property type="match status" value="1"/>
</dbReference>
<evidence type="ECO:0000256" key="6">
    <source>
        <dbReference type="ARBA" id="ARBA00022679"/>
    </source>
</evidence>
<keyword evidence="9 17" id="KW-0418">Kinase</keyword>
<keyword evidence="7 14" id="KW-0812">Transmembrane</keyword>
<dbReference type="PANTHER" id="PTHR45528">
    <property type="entry name" value="SENSOR HISTIDINE KINASE CPXA"/>
    <property type="match status" value="1"/>
</dbReference>
<dbReference type="PANTHER" id="PTHR45528:SF1">
    <property type="entry name" value="SENSOR HISTIDINE KINASE CPXA"/>
    <property type="match status" value="1"/>
</dbReference>
<evidence type="ECO:0000256" key="8">
    <source>
        <dbReference type="ARBA" id="ARBA00022741"/>
    </source>
</evidence>
<evidence type="ECO:0000259" key="15">
    <source>
        <dbReference type="PROSITE" id="PS50109"/>
    </source>
</evidence>
<dbReference type="RefSeq" id="WP_144933718.1">
    <property type="nucleotide sequence ID" value="NZ_JBHTIU010000027.1"/>
</dbReference>
<dbReference type="SUPFAM" id="SSF47384">
    <property type="entry name" value="Homodimeric domain of signal transducing histidine kinase"/>
    <property type="match status" value="1"/>
</dbReference>
<keyword evidence="6" id="KW-0808">Transferase</keyword>
<protein>
    <recommendedName>
        <fullName evidence="3">histidine kinase</fullName>
        <ecNumber evidence="3">2.7.13.3</ecNumber>
    </recommendedName>
</protein>
<evidence type="ECO:0000313" key="18">
    <source>
        <dbReference type="Proteomes" id="UP001597120"/>
    </source>
</evidence>
<evidence type="ECO:0000313" key="17">
    <source>
        <dbReference type="EMBL" id="MFD0868928.1"/>
    </source>
</evidence>
<keyword evidence="8" id="KW-0547">Nucleotide-binding</keyword>
<dbReference type="Pfam" id="PF00512">
    <property type="entry name" value="HisKA"/>
    <property type="match status" value="1"/>
</dbReference>
<evidence type="ECO:0000256" key="12">
    <source>
        <dbReference type="ARBA" id="ARBA00023012"/>
    </source>
</evidence>
<evidence type="ECO:0000256" key="7">
    <source>
        <dbReference type="ARBA" id="ARBA00022692"/>
    </source>
</evidence>
<comment type="catalytic activity">
    <reaction evidence="1">
        <text>ATP + protein L-histidine = ADP + protein N-phospho-L-histidine.</text>
        <dbReference type="EC" id="2.7.13.3"/>
    </reaction>
</comment>
<dbReference type="CDD" id="cd00082">
    <property type="entry name" value="HisKA"/>
    <property type="match status" value="1"/>
</dbReference>
<dbReference type="Proteomes" id="UP001597120">
    <property type="component" value="Unassembled WGS sequence"/>
</dbReference>
<name>A0ABW3D661_9BACL</name>
<dbReference type="Gene3D" id="1.10.287.130">
    <property type="match status" value="1"/>
</dbReference>
<dbReference type="InterPro" id="IPR003594">
    <property type="entry name" value="HATPase_dom"/>
</dbReference>
<proteinExistence type="predicted"/>
<evidence type="ECO:0000256" key="4">
    <source>
        <dbReference type="ARBA" id="ARBA00022475"/>
    </source>
</evidence>
<dbReference type="CDD" id="cd00075">
    <property type="entry name" value="HATPase"/>
    <property type="match status" value="1"/>
</dbReference>
<keyword evidence="13 14" id="KW-0472">Membrane</keyword>
<evidence type="ECO:0000256" key="3">
    <source>
        <dbReference type="ARBA" id="ARBA00012438"/>
    </source>
</evidence>
<dbReference type="PROSITE" id="PS50109">
    <property type="entry name" value="HIS_KIN"/>
    <property type="match status" value="1"/>
</dbReference>
<dbReference type="PROSITE" id="PS50885">
    <property type="entry name" value="HAMP"/>
    <property type="match status" value="1"/>
</dbReference>
<dbReference type="Pfam" id="PF02518">
    <property type="entry name" value="HATPase_c"/>
    <property type="match status" value="1"/>
</dbReference>
<dbReference type="InterPro" id="IPR005467">
    <property type="entry name" value="His_kinase_dom"/>
</dbReference>
<dbReference type="InterPro" id="IPR003661">
    <property type="entry name" value="HisK_dim/P_dom"/>
</dbReference>
<evidence type="ECO:0000256" key="5">
    <source>
        <dbReference type="ARBA" id="ARBA00022553"/>
    </source>
</evidence>
<feature type="transmembrane region" description="Helical" evidence="14">
    <location>
        <begin position="12"/>
        <end position="35"/>
    </location>
</feature>
<dbReference type="InterPro" id="IPR036097">
    <property type="entry name" value="HisK_dim/P_sf"/>
</dbReference>
<sequence length="451" mass="50384">MRLLTRLNLAFGLLLLFLLIVTAWLMSTLLLDILIDSQRKEMREQGRAVMLQYMGTGSSHSSGTNRTVDLVTQIVSPNAHMAFLYSNNNAISLPVSNEEYTEIIQNARELALGEGNVWKGQQNTYLIETIQANDYSDKLVVAAPMDRLKSIQFSFIQRMVLIFGLGALFALLLSIFITRRLVTPLSTLRDELHKVQNRRFSEVQMVKAGGEIGEVAASVHKLAAELDGYHRTQKEFFQNASHELKTPLMNIQGYAEGIRDGVFKEEQAKHGLNVIAEECERLKKIVTEIMLLAKLDIEDGIFAHTEVAIHQVVARTIEKLDPLIIQNRIAVEYREDDTSLDAIIYADPDKLIQALLNVIANAIRHARSSVVIRSFCKDGSIVIEVTDDGEGIPEDIVPKLFYRFVKGHDGENGLGLAIARAIVERCSGSITAENRPEGGALFRLSFPLQNK</sequence>
<keyword evidence="12" id="KW-0902">Two-component regulatory system</keyword>